<protein>
    <recommendedName>
        <fullName evidence="3">VOC domain-containing protein</fullName>
    </recommendedName>
</protein>
<dbReference type="SUPFAM" id="SSF54593">
    <property type="entry name" value="Glyoxalase/Bleomycin resistance protein/Dihydroxybiphenyl dioxygenase"/>
    <property type="match status" value="1"/>
</dbReference>
<organism evidence="1 2">
    <name type="scientific">Virgisporangium aurantiacum</name>
    <dbReference type="NCBI Taxonomy" id="175570"/>
    <lineage>
        <taxon>Bacteria</taxon>
        <taxon>Bacillati</taxon>
        <taxon>Actinomycetota</taxon>
        <taxon>Actinomycetes</taxon>
        <taxon>Micromonosporales</taxon>
        <taxon>Micromonosporaceae</taxon>
        <taxon>Virgisporangium</taxon>
    </lineage>
</organism>
<comment type="caution">
    <text evidence="1">The sequence shown here is derived from an EMBL/GenBank/DDBJ whole genome shotgun (WGS) entry which is preliminary data.</text>
</comment>
<accession>A0A8J4DZF7</accession>
<dbReference type="EMBL" id="BOPG01000025">
    <property type="protein sequence ID" value="GIJ56680.1"/>
    <property type="molecule type" value="Genomic_DNA"/>
</dbReference>
<dbReference type="Proteomes" id="UP000612585">
    <property type="component" value="Unassembled WGS sequence"/>
</dbReference>
<dbReference type="AlphaFoldDB" id="A0A8J4DZF7"/>
<proteinExistence type="predicted"/>
<dbReference type="Gene3D" id="3.10.180.10">
    <property type="entry name" value="2,3-Dihydroxybiphenyl 1,2-Dioxygenase, domain 1"/>
    <property type="match status" value="1"/>
</dbReference>
<keyword evidence="2" id="KW-1185">Reference proteome</keyword>
<name>A0A8J4DZF7_9ACTN</name>
<evidence type="ECO:0000313" key="2">
    <source>
        <dbReference type="Proteomes" id="UP000612585"/>
    </source>
</evidence>
<sequence>MRVMLSVILACDDPYKAADLFVERLGWRLVFATPADSDDRLACVGLGDARVMLGTAGEEFLPTEARPFRGAGVEVYVQLTASLPIEEVHRRHAEAGVVTRALATREWGERAFQFEAEGYRFMVAQDP</sequence>
<evidence type="ECO:0008006" key="3">
    <source>
        <dbReference type="Google" id="ProtNLM"/>
    </source>
</evidence>
<evidence type="ECO:0000313" key="1">
    <source>
        <dbReference type="EMBL" id="GIJ56680.1"/>
    </source>
</evidence>
<gene>
    <name evidence="1" type="ORF">Vau01_041960</name>
</gene>
<reference evidence="1" key="1">
    <citation type="submission" date="2021-01" db="EMBL/GenBank/DDBJ databases">
        <title>Whole genome shotgun sequence of Virgisporangium aurantiacum NBRC 16421.</title>
        <authorList>
            <person name="Komaki H."/>
            <person name="Tamura T."/>
        </authorList>
    </citation>
    <scope>NUCLEOTIDE SEQUENCE</scope>
    <source>
        <strain evidence="1">NBRC 16421</strain>
    </source>
</reference>
<dbReference type="InterPro" id="IPR029068">
    <property type="entry name" value="Glyas_Bleomycin-R_OHBP_Dase"/>
</dbReference>